<keyword evidence="6" id="KW-0436">Ligase</keyword>
<keyword evidence="2 4" id="KW-0547">Nucleotide-binding</keyword>
<dbReference type="NCBIfam" id="TIGR02727">
    <property type="entry name" value="MTHFS_bact"/>
    <property type="match status" value="1"/>
</dbReference>
<organism evidence="6 7">
    <name type="scientific">Deinococcus puniceus</name>
    <dbReference type="NCBI Taxonomy" id="1182568"/>
    <lineage>
        <taxon>Bacteria</taxon>
        <taxon>Thermotogati</taxon>
        <taxon>Deinococcota</taxon>
        <taxon>Deinococci</taxon>
        <taxon>Deinococcales</taxon>
        <taxon>Deinococcaceae</taxon>
        <taxon>Deinococcus</taxon>
    </lineage>
</organism>
<feature type="compositionally biased region" description="Low complexity" evidence="5">
    <location>
        <begin position="1"/>
        <end position="18"/>
    </location>
</feature>
<dbReference type="InterPro" id="IPR024185">
    <property type="entry name" value="FTHF_cligase-like_sf"/>
</dbReference>
<dbReference type="AlphaFoldDB" id="A0A172TBU1"/>
<dbReference type="Pfam" id="PF01812">
    <property type="entry name" value="5-FTHF_cyc-lig"/>
    <property type="match status" value="1"/>
</dbReference>
<dbReference type="RefSeq" id="WP_064015584.1">
    <property type="nucleotide sequence ID" value="NZ_CP011387.1"/>
</dbReference>
<dbReference type="GO" id="GO:0035999">
    <property type="term" value="P:tetrahydrofolate interconversion"/>
    <property type="evidence" value="ECO:0007669"/>
    <property type="project" value="TreeGrafter"/>
</dbReference>
<evidence type="ECO:0000256" key="3">
    <source>
        <dbReference type="ARBA" id="ARBA00022840"/>
    </source>
</evidence>
<dbReference type="PANTHER" id="PTHR23407:SF1">
    <property type="entry name" value="5-FORMYLTETRAHYDROFOLATE CYCLO-LIGASE"/>
    <property type="match status" value="1"/>
</dbReference>
<dbReference type="Proteomes" id="UP000077363">
    <property type="component" value="Chromosome"/>
</dbReference>
<sequence>MPPSSDQSSSDRPSSAAPKTEWRAWARGVRADLPNRSEALTTQLAAFLQAQGARRVLAYRALPGEPDVSALVGQFELFTTRARWKPEPHLTLHAWDTATELSRFGVLQPPASAPRVPLDSIDAVLLPALAFDEQGVRLGYGGGFYDRLLPGFAGLTVGVVWSDLIVPTLPSEPHDVRAGWLATEAGVWAVGLEGEPPRCWRNAPP</sequence>
<comment type="cofactor">
    <cofactor evidence="4">
        <name>Mg(2+)</name>
        <dbReference type="ChEBI" id="CHEBI:18420"/>
    </cofactor>
</comment>
<dbReference type="KEGG" id="dpu:SU48_12825"/>
<dbReference type="PANTHER" id="PTHR23407">
    <property type="entry name" value="ATPASE INHIBITOR/5-FORMYLTETRAHYDROFOLATE CYCLO-LIGASE"/>
    <property type="match status" value="1"/>
</dbReference>
<protein>
    <recommendedName>
        <fullName evidence="4">5-formyltetrahydrofolate cyclo-ligase</fullName>
        <ecNumber evidence="4">6.3.3.2</ecNumber>
    </recommendedName>
</protein>
<dbReference type="STRING" id="1182568.SU48_12825"/>
<evidence type="ECO:0000313" key="6">
    <source>
        <dbReference type="EMBL" id="ANE44499.1"/>
    </source>
</evidence>
<comment type="similarity">
    <text evidence="1 4">Belongs to the 5-formyltetrahydrofolate cyclo-ligase family.</text>
</comment>
<dbReference type="GO" id="GO:0030272">
    <property type="term" value="F:5-formyltetrahydrofolate cyclo-ligase activity"/>
    <property type="evidence" value="ECO:0007669"/>
    <property type="project" value="UniProtKB-EC"/>
</dbReference>
<accession>A0A172TBU1</accession>
<evidence type="ECO:0000256" key="1">
    <source>
        <dbReference type="ARBA" id="ARBA00010638"/>
    </source>
</evidence>
<evidence type="ECO:0000256" key="2">
    <source>
        <dbReference type="ARBA" id="ARBA00022741"/>
    </source>
</evidence>
<dbReference type="GO" id="GO:0009396">
    <property type="term" value="P:folic acid-containing compound biosynthetic process"/>
    <property type="evidence" value="ECO:0007669"/>
    <property type="project" value="TreeGrafter"/>
</dbReference>
<name>A0A172TBU1_9DEIO</name>
<evidence type="ECO:0000256" key="5">
    <source>
        <dbReference type="SAM" id="MobiDB-lite"/>
    </source>
</evidence>
<dbReference type="SUPFAM" id="SSF100950">
    <property type="entry name" value="NagB/RpiA/CoA transferase-like"/>
    <property type="match status" value="1"/>
</dbReference>
<dbReference type="InterPro" id="IPR002698">
    <property type="entry name" value="FTHF_cligase"/>
</dbReference>
<keyword evidence="4" id="KW-0479">Metal-binding</keyword>
<dbReference type="EC" id="6.3.3.2" evidence="4"/>
<gene>
    <name evidence="6" type="ORF">SU48_12825</name>
</gene>
<keyword evidence="4" id="KW-0460">Magnesium</keyword>
<dbReference type="PATRIC" id="fig|1182568.3.peg.2650"/>
<dbReference type="InterPro" id="IPR037171">
    <property type="entry name" value="NagB/RpiA_transferase-like"/>
</dbReference>
<dbReference type="OrthoDB" id="9801938at2"/>
<keyword evidence="3 4" id="KW-0067">ATP-binding</keyword>
<evidence type="ECO:0000313" key="7">
    <source>
        <dbReference type="Proteomes" id="UP000077363"/>
    </source>
</evidence>
<dbReference type="GO" id="GO:0005524">
    <property type="term" value="F:ATP binding"/>
    <property type="evidence" value="ECO:0007669"/>
    <property type="project" value="UniProtKB-KW"/>
</dbReference>
<dbReference type="EMBL" id="CP011387">
    <property type="protein sequence ID" value="ANE44499.1"/>
    <property type="molecule type" value="Genomic_DNA"/>
</dbReference>
<reference evidence="6 7" key="1">
    <citation type="submission" date="2015-01" db="EMBL/GenBank/DDBJ databases">
        <title>Deinococcus puniceus/DY1/ whole genome sequencing.</title>
        <authorList>
            <person name="Kim M.K."/>
            <person name="Srinivasan S."/>
            <person name="Lee J.-J."/>
        </authorList>
    </citation>
    <scope>NUCLEOTIDE SEQUENCE [LARGE SCALE GENOMIC DNA]</scope>
    <source>
        <strain evidence="6 7">DY1</strain>
    </source>
</reference>
<evidence type="ECO:0000256" key="4">
    <source>
        <dbReference type="RuleBase" id="RU361279"/>
    </source>
</evidence>
<dbReference type="Gene3D" id="3.40.50.10420">
    <property type="entry name" value="NagB/RpiA/CoA transferase-like"/>
    <property type="match status" value="1"/>
</dbReference>
<feature type="region of interest" description="Disordered" evidence="5">
    <location>
        <begin position="1"/>
        <end position="21"/>
    </location>
</feature>
<dbReference type="GO" id="GO:0046872">
    <property type="term" value="F:metal ion binding"/>
    <property type="evidence" value="ECO:0007669"/>
    <property type="project" value="UniProtKB-KW"/>
</dbReference>
<proteinExistence type="inferred from homology"/>
<comment type="catalytic activity">
    <reaction evidence="4">
        <text>(6S)-5-formyl-5,6,7,8-tetrahydrofolate + ATP = (6R)-5,10-methenyltetrahydrofolate + ADP + phosphate</text>
        <dbReference type="Rhea" id="RHEA:10488"/>
        <dbReference type="ChEBI" id="CHEBI:30616"/>
        <dbReference type="ChEBI" id="CHEBI:43474"/>
        <dbReference type="ChEBI" id="CHEBI:57455"/>
        <dbReference type="ChEBI" id="CHEBI:57457"/>
        <dbReference type="ChEBI" id="CHEBI:456216"/>
        <dbReference type="EC" id="6.3.3.2"/>
    </reaction>
</comment>
<keyword evidence="7" id="KW-1185">Reference proteome</keyword>